<dbReference type="EMBL" id="BAABCE010000001">
    <property type="protein sequence ID" value="GAA3527246.1"/>
    <property type="molecule type" value="Genomic_DNA"/>
</dbReference>
<dbReference type="Proteomes" id="UP001500707">
    <property type="component" value="Unassembled WGS sequence"/>
</dbReference>
<evidence type="ECO:0000313" key="2">
    <source>
        <dbReference type="Proteomes" id="UP001500707"/>
    </source>
</evidence>
<gene>
    <name evidence="1" type="ORF">GCM10022295_06620</name>
</gene>
<comment type="caution">
    <text evidence="1">The sequence shown here is derived from an EMBL/GenBank/DDBJ whole genome shotgun (WGS) entry which is preliminary data.</text>
</comment>
<accession>A0ABP6V6T7</accession>
<dbReference type="RefSeq" id="WP_346180129.1">
    <property type="nucleotide sequence ID" value="NZ_BAABCE010000001.1"/>
</dbReference>
<sequence length="153" mass="16729">MRFKGDLASTKGTRALISMLKRGDGEVVYLDARCLYWESKKPSCGWLSETEKVDEGEGGPTMVALTSDPNCAVEQEQETLKESFESQCPDAYWLYVFVPPEAGARADNGPYGAGAVSIKGYFSVYVAGTDKGQEPVTHIELRYVSPEDVDKGT</sequence>
<protein>
    <submittedName>
        <fullName evidence="1">Uncharacterized protein</fullName>
    </submittedName>
</protein>
<reference evidence="2" key="1">
    <citation type="journal article" date="2019" name="Int. J. Syst. Evol. Microbiol.">
        <title>The Global Catalogue of Microorganisms (GCM) 10K type strain sequencing project: providing services to taxonomists for standard genome sequencing and annotation.</title>
        <authorList>
            <consortium name="The Broad Institute Genomics Platform"/>
            <consortium name="The Broad Institute Genome Sequencing Center for Infectious Disease"/>
            <person name="Wu L."/>
            <person name="Ma J."/>
        </authorList>
    </citation>
    <scope>NUCLEOTIDE SEQUENCE [LARGE SCALE GENOMIC DNA]</scope>
    <source>
        <strain evidence="2">JCM 17656</strain>
    </source>
</reference>
<evidence type="ECO:0000313" key="1">
    <source>
        <dbReference type="EMBL" id="GAA3527246.1"/>
    </source>
</evidence>
<organism evidence="1 2">
    <name type="scientific">Streptomyces osmaniensis</name>
    <dbReference type="NCBI Taxonomy" id="593134"/>
    <lineage>
        <taxon>Bacteria</taxon>
        <taxon>Bacillati</taxon>
        <taxon>Actinomycetota</taxon>
        <taxon>Actinomycetes</taxon>
        <taxon>Kitasatosporales</taxon>
        <taxon>Streptomycetaceae</taxon>
        <taxon>Streptomyces</taxon>
    </lineage>
</organism>
<proteinExistence type="predicted"/>
<keyword evidence="2" id="KW-1185">Reference proteome</keyword>
<name>A0ABP6V6T7_9ACTN</name>